<dbReference type="Pfam" id="PF01075">
    <property type="entry name" value="Glyco_transf_9"/>
    <property type="match status" value="1"/>
</dbReference>
<protein>
    <recommendedName>
        <fullName evidence="9">Lipid A biosynthesis lauroyl acyltransferase</fullName>
    </recommendedName>
</protein>
<evidence type="ECO:0000256" key="2">
    <source>
        <dbReference type="ARBA" id="ARBA00022475"/>
    </source>
</evidence>
<accession>A0AAE6TB39</accession>
<evidence type="ECO:0000256" key="6">
    <source>
        <dbReference type="ARBA" id="ARBA00023315"/>
    </source>
</evidence>
<proteinExistence type="predicted"/>
<dbReference type="CDD" id="cd07984">
    <property type="entry name" value="LPLAT_LABLAT-like"/>
    <property type="match status" value="1"/>
</dbReference>
<organism evidence="7 8">
    <name type="scientific">Akkermansia massiliensis</name>
    <dbReference type="NCBI Taxonomy" id="2927224"/>
    <lineage>
        <taxon>Bacteria</taxon>
        <taxon>Pseudomonadati</taxon>
        <taxon>Verrucomicrobiota</taxon>
        <taxon>Verrucomicrobiia</taxon>
        <taxon>Verrucomicrobiales</taxon>
        <taxon>Akkermansiaceae</taxon>
        <taxon>Akkermansia</taxon>
    </lineage>
</organism>
<dbReference type="InterPro" id="IPR002201">
    <property type="entry name" value="Glyco_trans_9"/>
</dbReference>
<dbReference type="PANTHER" id="PTHR30606">
    <property type="entry name" value="LIPID A BIOSYNTHESIS LAUROYL ACYLTRANSFERASE"/>
    <property type="match status" value="1"/>
</dbReference>
<sequence>MVKSGTGREGGAVSVPAAVLFRRGKEAWNGASRDGRPPERGKEAACGRIKGLWTGRDSYKMFSGFLMTSSPSSSPSRPAFAHQLGMKGFLIMEGLLKLVGMKTLYRLGRVAGGVAWYLLPQRRKIVERNLRIVLDPALRGRELQKLSRENFKRTIANFLCSAKTATLTDEQLKKCVTIAGHEEFAAPAAERRGQVCAIAHSGNWEALARIRVFFPEVERYGSMYRQFDNPLMEEYVYKRRTERGTRMFSKEGGIKAPMKMVKEGGALGVLSDQFVWEGVYVPFFGKVTGTTPLPALLRKRTGADMVAIAVRTDSPGHWIADMGNVVDFSNSDGSLAGDTIEVNRSLETLIRKSVLDVFWMHHRWKSIDRFAPQDKKTDGLLENMELQPYRILVAVPRALDEALVTVPLVRALKAVRRDMQVNVICPSAQAGVWKAVPEVTHVLPHDSLNQLREALAADEFYNDGPLDLGVMLDQDMETLKALEPYGPMMFSGLDTHPGARKYKFRVKAPVLRAAPPMHRVQLYLQLGGLHGLDAWNPSLFPVKKAAAAENAPILLAPFSSLGSASEWSEEQWAELVSLLPGRAVLAALEEDRERASALAERLNVELAVGTPEALFPVMDAAVAAVAVDGDIPSLCSFRGLPVVTLFSTRLPDVCRPMGPFNRSLYSHQCCSPCFLKECDRDVPCNRHIAVQEVLDALREITTSEI</sequence>
<comment type="subcellular location">
    <subcellularLocation>
        <location evidence="1">Cell inner membrane</location>
    </subcellularLocation>
</comment>
<evidence type="ECO:0000256" key="3">
    <source>
        <dbReference type="ARBA" id="ARBA00022519"/>
    </source>
</evidence>
<evidence type="ECO:0000256" key="5">
    <source>
        <dbReference type="ARBA" id="ARBA00023136"/>
    </source>
</evidence>
<dbReference type="EMBL" id="CP029701">
    <property type="protein sequence ID" value="QHV63474.1"/>
    <property type="molecule type" value="Genomic_DNA"/>
</dbReference>
<dbReference type="GO" id="GO:0016757">
    <property type="term" value="F:glycosyltransferase activity"/>
    <property type="evidence" value="ECO:0007669"/>
    <property type="project" value="InterPro"/>
</dbReference>
<evidence type="ECO:0000256" key="1">
    <source>
        <dbReference type="ARBA" id="ARBA00004533"/>
    </source>
</evidence>
<dbReference type="Proteomes" id="UP000642553">
    <property type="component" value="Chromosome"/>
</dbReference>
<evidence type="ECO:0000313" key="7">
    <source>
        <dbReference type="EMBL" id="QHV63474.1"/>
    </source>
</evidence>
<dbReference type="GO" id="GO:0005886">
    <property type="term" value="C:plasma membrane"/>
    <property type="evidence" value="ECO:0007669"/>
    <property type="project" value="UniProtKB-SubCell"/>
</dbReference>
<gene>
    <name evidence="7" type="ORF">DMI76_08910</name>
</gene>
<dbReference type="GO" id="GO:0009247">
    <property type="term" value="P:glycolipid biosynthetic process"/>
    <property type="evidence" value="ECO:0007669"/>
    <property type="project" value="UniProtKB-ARBA"/>
</dbReference>
<evidence type="ECO:0000313" key="8">
    <source>
        <dbReference type="Proteomes" id="UP000642553"/>
    </source>
</evidence>
<reference evidence="7" key="1">
    <citation type="submission" date="2018-05" db="EMBL/GenBank/DDBJ databases">
        <title>Complete genome sequnece of Akkermansia muciniphila EB-AMDK-40.</title>
        <authorList>
            <person name="Nam Y.-D."/>
            <person name="Chung W.-H."/>
            <person name="Park Y.S."/>
            <person name="Kang J."/>
        </authorList>
    </citation>
    <scope>NUCLEOTIDE SEQUENCE</scope>
    <source>
        <strain evidence="7">EB-AMDK-40</strain>
    </source>
</reference>
<name>A0AAE6TB39_9BACT</name>
<keyword evidence="6" id="KW-0012">Acyltransferase</keyword>
<dbReference type="Pfam" id="PF03279">
    <property type="entry name" value="Lip_A_acyltrans"/>
    <property type="match status" value="1"/>
</dbReference>
<dbReference type="InterPro" id="IPR004960">
    <property type="entry name" value="LipA_acyltrans"/>
</dbReference>
<evidence type="ECO:0008006" key="9">
    <source>
        <dbReference type="Google" id="ProtNLM"/>
    </source>
</evidence>
<keyword evidence="3" id="KW-0997">Cell inner membrane</keyword>
<keyword evidence="4" id="KW-0808">Transferase</keyword>
<dbReference type="PANTHER" id="PTHR30606:SF10">
    <property type="entry name" value="PHOSPHATIDYLINOSITOL MANNOSIDE ACYLTRANSFERASE"/>
    <property type="match status" value="1"/>
</dbReference>
<dbReference type="Gene3D" id="3.40.50.2000">
    <property type="entry name" value="Glycogen Phosphorylase B"/>
    <property type="match status" value="2"/>
</dbReference>
<keyword evidence="2" id="KW-1003">Cell membrane</keyword>
<evidence type="ECO:0000256" key="4">
    <source>
        <dbReference type="ARBA" id="ARBA00022679"/>
    </source>
</evidence>
<dbReference type="AlphaFoldDB" id="A0AAE6TB39"/>
<dbReference type="SUPFAM" id="SSF53756">
    <property type="entry name" value="UDP-Glycosyltransferase/glycogen phosphorylase"/>
    <property type="match status" value="1"/>
</dbReference>
<dbReference type="GO" id="GO:0016746">
    <property type="term" value="F:acyltransferase activity"/>
    <property type="evidence" value="ECO:0007669"/>
    <property type="project" value="UniProtKB-KW"/>
</dbReference>
<keyword evidence="5" id="KW-0472">Membrane</keyword>